<feature type="region of interest" description="Disordered" evidence="1">
    <location>
        <begin position="147"/>
        <end position="188"/>
    </location>
</feature>
<name>A0A9D4M6I9_DREPO</name>
<dbReference type="Proteomes" id="UP000828390">
    <property type="component" value="Unassembled WGS sequence"/>
</dbReference>
<dbReference type="EMBL" id="JAIWYP010000002">
    <property type="protein sequence ID" value="KAH3870709.1"/>
    <property type="molecule type" value="Genomic_DNA"/>
</dbReference>
<evidence type="ECO:0000313" key="3">
    <source>
        <dbReference type="EMBL" id="KAH3870709.1"/>
    </source>
</evidence>
<accession>A0A9D4M6I9</accession>
<keyword evidence="2" id="KW-0732">Signal</keyword>
<sequence length="308" mass="35023">MLYRTPVALLLLSIYIVAGNEKVANDDMSASVATGESYDRVRRSGLSMLRLGRGLQMLRLGKRALPMLRLGRSNPNGITDDDIQYLLSIVRQDRQVPLPRYGKDISKDLAFQYMLMNALKNAEENSNEYFDNDGFDNVAYAFPYESTSERQIRPAPRPGYRYRRSVDGESSGTNSNDDKDILSSDNSYKLDGLSDDKDKYSRVAPLMRYGKLAVDMPEYDEEIEKRNAMRMLRLGRGLRMLRLGKRPSYSESEEFSEADKRGALRLLRLGKRSGFRMLRLGRGPTDPEGENRALGLLGLMEKTEENES</sequence>
<keyword evidence="4" id="KW-1185">Reference proteome</keyword>
<evidence type="ECO:0000256" key="2">
    <source>
        <dbReference type="SAM" id="SignalP"/>
    </source>
</evidence>
<comment type="caution">
    <text evidence="3">The sequence shown here is derived from an EMBL/GenBank/DDBJ whole genome shotgun (WGS) entry which is preliminary data.</text>
</comment>
<feature type="chain" id="PRO_5039719198" evidence="2">
    <location>
        <begin position="20"/>
        <end position="308"/>
    </location>
</feature>
<reference evidence="3" key="2">
    <citation type="submission" date="2020-11" db="EMBL/GenBank/DDBJ databases">
        <authorList>
            <person name="McCartney M.A."/>
            <person name="Auch B."/>
            <person name="Kono T."/>
            <person name="Mallez S."/>
            <person name="Becker A."/>
            <person name="Gohl D.M."/>
            <person name="Silverstein K.A.T."/>
            <person name="Koren S."/>
            <person name="Bechman K.B."/>
            <person name="Herman A."/>
            <person name="Abrahante J.E."/>
            <person name="Garbe J."/>
        </authorList>
    </citation>
    <scope>NUCLEOTIDE SEQUENCE</scope>
    <source>
        <strain evidence="3">Duluth1</strain>
        <tissue evidence="3">Whole animal</tissue>
    </source>
</reference>
<dbReference type="AlphaFoldDB" id="A0A9D4M6I9"/>
<reference evidence="3" key="1">
    <citation type="journal article" date="2019" name="bioRxiv">
        <title>The Genome of the Zebra Mussel, Dreissena polymorpha: A Resource for Invasive Species Research.</title>
        <authorList>
            <person name="McCartney M.A."/>
            <person name="Auch B."/>
            <person name="Kono T."/>
            <person name="Mallez S."/>
            <person name="Zhang Y."/>
            <person name="Obille A."/>
            <person name="Becker A."/>
            <person name="Abrahante J.E."/>
            <person name="Garbe J."/>
            <person name="Badalamenti J.P."/>
            <person name="Herman A."/>
            <person name="Mangelson H."/>
            <person name="Liachko I."/>
            <person name="Sullivan S."/>
            <person name="Sone E.D."/>
            <person name="Koren S."/>
            <person name="Silverstein K.A.T."/>
            <person name="Beckman K.B."/>
            <person name="Gohl D.M."/>
        </authorList>
    </citation>
    <scope>NUCLEOTIDE SEQUENCE</scope>
    <source>
        <strain evidence="3">Duluth1</strain>
        <tissue evidence="3">Whole animal</tissue>
    </source>
</reference>
<proteinExistence type="predicted"/>
<feature type="signal peptide" evidence="2">
    <location>
        <begin position="1"/>
        <end position="19"/>
    </location>
</feature>
<protein>
    <submittedName>
        <fullName evidence="3">Uncharacterized protein</fullName>
    </submittedName>
</protein>
<evidence type="ECO:0000256" key="1">
    <source>
        <dbReference type="SAM" id="MobiDB-lite"/>
    </source>
</evidence>
<dbReference type="OrthoDB" id="6120461at2759"/>
<gene>
    <name evidence="3" type="ORF">DPMN_033901</name>
</gene>
<organism evidence="3 4">
    <name type="scientific">Dreissena polymorpha</name>
    <name type="common">Zebra mussel</name>
    <name type="synonym">Mytilus polymorpha</name>
    <dbReference type="NCBI Taxonomy" id="45954"/>
    <lineage>
        <taxon>Eukaryota</taxon>
        <taxon>Metazoa</taxon>
        <taxon>Spiralia</taxon>
        <taxon>Lophotrochozoa</taxon>
        <taxon>Mollusca</taxon>
        <taxon>Bivalvia</taxon>
        <taxon>Autobranchia</taxon>
        <taxon>Heteroconchia</taxon>
        <taxon>Euheterodonta</taxon>
        <taxon>Imparidentia</taxon>
        <taxon>Neoheterodontei</taxon>
        <taxon>Myida</taxon>
        <taxon>Dreissenoidea</taxon>
        <taxon>Dreissenidae</taxon>
        <taxon>Dreissena</taxon>
    </lineage>
</organism>
<evidence type="ECO:0000313" key="4">
    <source>
        <dbReference type="Proteomes" id="UP000828390"/>
    </source>
</evidence>